<organism evidence="4 5">
    <name type="scientific">Streptomyces abyssalis</name>
    <dbReference type="NCBI Taxonomy" id="933944"/>
    <lineage>
        <taxon>Bacteria</taxon>
        <taxon>Bacillati</taxon>
        <taxon>Actinomycetota</taxon>
        <taxon>Actinomycetes</taxon>
        <taxon>Kitasatosporales</taxon>
        <taxon>Streptomycetaceae</taxon>
        <taxon>Streptomyces</taxon>
    </lineage>
</organism>
<dbReference type="PATRIC" id="fig|933944.5.peg.674"/>
<name>A0A1E7JNA1_9ACTN</name>
<accession>A0A1E7JNA1</accession>
<dbReference type="InterPro" id="IPR052016">
    <property type="entry name" value="Bact_Sigma-Reg"/>
</dbReference>
<evidence type="ECO:0000256" key="1">
    <source>
        <dbReference type="ARBA" id="ARBA00022801"/>
    </source>
</evidence>
<feature type="domain" description="PPM-type phosphatase" evidence="3">
    <location>
        <begin position="134"/>
        <end position="348"/>
    </location>
</feature>
<dbReference type="PANTHER" id="PTHR43156:SF2">
    <property type="entry name" value="STAGE II SPORULATION PROTEIN E"/>
    <property type="match status" value="1"/>
</dbReference>
<comment type="caution">
    <text evidence="4">The sequence shown here is derived from an EMBL/GenBank/DDBJ whole genome shotgun (WGS) entry which is preliminary data.</text>
</comment>
<evidence type="ECO:0000256" key="2">
    <source>
        <dbReference type="SAM" id="Phobius"/>
    </source>
</evidence>
<keyword evidence="2" id="KW-1133">Transmembrane helix</keyword>
<dbReference type="EMBL" id="LJGT01000038">
    <property type="protein sequence ID" value="OEU89720.1"/>
    <property type="molecule type" value="Genomic_DNA"/>
</dbReference>
<dbReference type="GO" id="GO:0016791">
    <property type="term" value="F:phosphatase activity"/>
    <property type="evidence" value="ECO:0007669"/>
    <property type="project" value="TreeGrafter"/>
</dbReference>
<gene>
    <name evidence="4" type="ORF">AN215_08350</name>
</gene>
<protein>
    <recommendedName>
        <fullName evidence="3">PPM-type phosphatase domain-containing protein</fullName>
    </recommendedName>
</protein>
<keyword evidence="1" id="KW-0378">Hydrolase</keyword>
<dbReference type="Gene3D" id="3.60.40.10">
    <property type="entry name" value="PPM-type phosphatase domain"/>
    <property type="match status" value="1"/>
</dbReference>
<keyword evidence="2" id="KW-0472">Membrane</keyword>
<sequence length="348" mass="36578">MRPRDDGNLVLFLLPYIAIALAAAADLAAGRPLGLLPLLALGPAFATLTGGMLHVATVGLLSLALCMLLSVYDNLFGTARGVTALIAVLGTSMAGLLATRLRQGQEERLARVRAVAQVAHRILLRELPETPDGLQLAVSYSSATRDVQIGGDFYEAIESRAGVRAVVGDVQGKGLNAVQRASVVLGAHQVAAYDEDTLPEVGKCLERAALRHFPEGAFATVILAEVNADGTVTLLNYGHPPPLIVRRDGTSYFAEPAEPALPLGLTDIGGGHPTPHRVELGPGDQMLLYTDGTTEARNAVGQFYPLGDRASLLRTPDPTSALEALRSDVVAHTGGPLVDDAAMLLLRR</sequence>
<feature type="transmembrane region" description="Helical" evidence="2">
    <location>
        <begin position="81"/>
        <end position="101"/>
    </location>
</feature>
<dbReference type="SMART" id="SM00331">
    <property type="entry name" value="PP2C_SIG"/>
    <property type="match status" value="1"/>
</dbReference>
<dbReference type="PANTHER" id="PTHR43156">
    <property type="entry name" value="STAGE II SPORULATION PROTEIN E-RELATED"/>
    <property type="match status" value="1"/>
</dbReference>
<keyword evidence="5" id="KW-1185">Reference proteome</keyword>
<dbReference type="Pfam" id="PF07228">
    <property type="entry name" value="SpoIIE"/>
    <property type="match status" value="1"/>
</dbReference>
<dbReference type="InterPro" id="IPR001932">
    <property type="entry name" value="PPM-type_phosphatase-like_dom"/>
</dbReference>
<evidence type="ECO:0000259" key="3">
    <source>
        <dbReference type="SMART" id="SM00331"/>
    </source>
</evidence>
<evidence type="ECO:0000313" key="5">
    <source>
        <dbReference type="Proteomes" id="UP000176087"/>
    </source>
</evidence>
<dbReference type="SUPFAM" id="SSF81606">
    <property type="entry name" value="PP2C-like"/>
    <property type="match status" value="1"/>
</dbReference>
<reference evidence="4 5" key="1">
    <citation type="journal article" date="2016" name="Front. Microbiol.">
        <title>Comparative Genomics Analysis of Streptomyces Species Reveals Their Adaptation to the Marine Environment and Their Diversity at the Genomic Level.</title>
        <authorList>
            <person name="Tian X."/>
            <person name="Zhang Z."/>
            <person name="Yang T."/>
            <person name="Chen M."/>
            <person name="Li J."/>
            <person name="Chen F."/>
            <person name="Yang J."/>
            <person name="Li W."/>
            <person name="Zhang B."/>
            <person name="Zhang Z."/>
            <person name="Wu J."/>
            <person name="Zhang C."/>
            <person name="Long L."/>
            <person name="Xiao J."/>
        </authorList>
    </citation>
    <scope>NUCLEOTIDE SEQUENCE [LARGE SCALE GENOMIC DNA]</scope>
    <source>
        <strain evidence="4 5">SCSIO 10390</strain>
    </source>
</reference>
<dbReference type="InterPro" id="IPR036457">
    <property type="entry name" value="PPM-type-like_dom_sf"/>
</dbReference>
<dbReference type="FunFam" id="3.60.40.10:FF:000058">
    <property type="entry name" value="Stage II sporulation protein E"/>
    <property type="match status" value="1"/>
</dbReference>
<dbReference type="OrthoDB" id="4935951at2"/>
<keyword evidence="2" id="KW-0812">Transmembrane</keyword>
<dbReference type="AlphaFoldDB" id="A0A1E7JNA1"/>
<evidence type="ECO:0000313" key="4">
    <source>
        <dbReference type="EMBL" id="OEU89720.1"/>
    </source>
</evidence>
<dbReference type="RefSeq" id="WP_070013225.1">
    <property type="nucleotide sequence ID" value="NZ_LJGS01000044.1"/>
</dbReference>
<dbReference type="Proteomes" id="UP000176087">
    <property type="component" value="Unassembled WGS sequence"/>
</dbReference>
<proteinExistence type="predicted"/>
<dbReference type="STRING" id="933944.AN215_08350"/>
<feature type="transmembrane region" description="Helical" evidence="2">
    <location>
        <begin position="48"/>
        <end position="69"/>
    </location>
</feature>